<dbReference type="SUPFAM" id="SSF52058">
    <property type="entry name" value="L domain-like"/>
    <property type="match status" value="2"/>
</dbReference>
<feature type="transmembrane region" description="Helical" evidence="3">
    <location>
        <begin position="60"/>
        <end position="81"/>
    </location>
</feature>
<evidence type="ECO:0000256" key="2">
    <source>
        <dbReference type="ARBA" id="ARBA00022737"/>
    </source>
</evidence>
<protein>
    <submittedName>
        <fullName evidence="4">Uncharacterized protein</fullName>
    </submittedName>
</protein>
<dbReference type="RefSeq" id="WP_307407590.1">
    <property type="nucleotide sequence ID" value="NZ_JAUSUR010000003.1"/>
</dbReference>
<dbReference type="PANTHER" id="PTHR46652">
    <property type="entry name" value="LEUCINE-RICH REPEAT AND IQ DOMAIN-CONTAINING PROTEIN 1-RELATED"/>
    <property type="match status" value="1"/>
</dbReference>
<dbReference type="EMBL" id="JAUSUR010000003">
    <property type="protein sequence ID" value="MDQ0361124.1"/>
    <property type="molecule type" value="Genomic_DNA"/>
</dbReference>
<keyword evidence="5" id="KW-1185">Reference proteome</keyword>
<dbReference type="Gene3D" id="2.20.28.30">
    <property type="entry name" value="RNA polymerase ii, chain L"/>
    <property type="match status" value="1"/>
</dbReference>
<dbReference type="InterPro" id="IPR001611">
    <property type="entry name" value="Leu-rich_rpt"/>
</dbReference>
<evidence type="ECO:0000256" key="3">
    <source>
        <dbReference type="SAM" id="Phobius"/>
    </source>
</evidence>
<reference evidence="4 5" key="1">
    <citation type="submission" date="2023-07" db="EMBL/GenBank/DDBJ databases">
        <title>Genomic Encyclopedia of Type Strains, Phase IV (KMG-IV): sequencing the most valuable type-strain genomes for metagenomic binning, comparative biology and taxonomic classification.</title>
        <authorList>
            <person name="Goeker M."/>
        </authorList>
    </citation>
    <scope>NUCLEOTIDE SEQUENCE [LARGE SCALE GENOMIC DNA]</scope>
    <source>
        <strain evidence="4 5">DSM 16784</strain>
    </source>
</reference>
<dbReference type="Gene3D" id="3.80.10.10">
    <property type="entry name" value="Ribonuclease Inhibitor"/>
    <property type="match status" value="3"/>
</dbReference>
<keyword evidence="1" id="KW-0433">Leucine-rich repeat</keyword>
<gene>
    <name evidence="4" type="ORF">J2S15_001871</name>
</gene>
<dbReference type="InterPro" id="IPR050836">
    <property type="entry name" value="SDS22/Internalin_LRR"/>
</dbReference>
<keyword evidence="3" id="KW-0812">Transmembrane</keyword>
<keyword evidence="3" id="KW-1133">Transmembrane helix</keyword>
<dbReference type="PROSITE" id="PS51450">
    <property type="entry name" value="LRR"/>
    <property type="match status" value="1"/>
</dbReference>
<evidence type="ECO:0000313" key="5">
    <source>
        <dbReference type="Proteomes" id="UP001230220"/>
    </source>
</evidence>
<keyword evidence="2" id="KW-0677">Repeat</keyword>
<keyword evidence="3" id="KW-0472">Membrane</keyword>
<sequence length="633" mass="70952">MKLVKLSCPNCGGKVKADPGLKTATCKYCHTEFIIDTEQPTINNYYQSGSYQPGKKPPKAAIIVISVLLALSACLFVFLMATMDSGGSDSSGEIRDLPESVVIQEFTSTVLEKDTKDITTDDLKQIKYVSINYDSISNWYTFEYSFEDYYADRANFETNKKKLMIVGKEGIDMSDVLTMKGLTKLEIYNGCRMEYNQNFSDMKDLKGVLLHSNHISLSDLDSFPNPENVKELSMSYSDYNYEKLQEFKNLETLDLYISTDTENLSEISKLKKLESLRVYTIASEAWDISWISNCTQIKSLEVSDSQGMVTDFNFLYSMNQLNEVNIYSEKLKDLDFVSNMPNLNSVTIDNTSVMTLEPLRDRDSISSLTIGYNSSLNNIDALATLKNLKTLNLLDIANDYALKDSFNVSNMSQLENVSISEYMFPVLANKSTIKNLVVELPSDDGDQYLYGLSGLETLEVTGGKFEDVNGLRSLPNLKKVIIGEDTSFGYSGNGAALFSLPIEQLEVRAKYFYLDSAYSTVNPTLKELRVITEYTDYDRVSGGSDVASDLGMGDFEDILVHLTGLEKLELISANVSTLDFVSSMQNLTYINIANNYVKDLSPIKDLEHLKVLNIKDNSVQDTKILSDKVVIIK</sequence>
<proteinExistence type="predicted"/>
<comment type="caution">
    <text evidence="4">The sequence shown here is derived from an EMBL/GenBank/DDBJ whole genome shotgun (WGS) entry which is preliminary data.</text>
</comment>
<evidence type="ECO:0000313" key="4">
    <source>
        <dbReference type="EMBL" id="MDQ0361124.1"/>
    </source>
</evidence>
<evidence type="ECO:0000256" key="1">
    <source>
        <dbReference type="ARBA" id="ARBA00022614"/>
    </source>
</evidence>
<dbReference type="InterPro" id="IPR032675">
    <property type="entry name" value="LRR_dom_sf"/>
</dbReference>
<dbReference type="PANTHER" id="PTHR46652:SF3">
    <property type="entry name" value="LEUCINE-RICH REPEAT-CONTAINING PROTEIN 9"/>
    <property type="match status" value="1"/>
</dbReference>
<name>A0ABU0E2L0_9FIRM</name>
<accession>A0ABU0E2L0</accession>
<organism evidence="4 5">
    <name type="scientific">Breznakia pachnodae</name>
    <dbReference type="NCBI Taxonomy" id="265178"/>
    <lineage>
        <taxon>Bacteria</taxon>
        <taxon>Bacillati</taxon>
        <taxon>Bacillota</taxon>
        <taxon>Erysipelotrichia</taxon>
        <taxon>Erysipelotrichales</taxon>
        <taxon>Erysipelotrichaceae</taxon>
        <taxon>Breznakia</taxon>
    </lineage>
</organism>
<dbReference type="Proteomes" id="UP001230220">
    <property type="component" value="Unassembled WGS sequence"/>
</dbReference>